<dbReference type="PANTHER" id="PTHR31672">
    <property type="entry name" value="BNACNNG10540D PROTEIN"/>
    <property type="match status" value="1"/>
</dbReference>
<accession>A0AAV0G0S8</accession>
<dbReference type="InterPro" id="IPR001810">
    <property type="entry name" value="F-box_dom"/>
</dbReference>
<evidence type="ECO:0000313" key="3">
    <source>
        <dbReference type="Proteomes" id="UP001152523"/>
    </source>
</evidence>
<dbReference type="SMART" id="SM00256">
    <property type="entry name" value="FBOX"/>
    <property type="match status" value="1"/>
</dbReference>
<keyword evidence="3" id="KW-1185">Reference proteome</keyword>
<name>A0AAV0G0S8_9ASTE</name>
<proteinExistence type="predicted"/>
<sequence>MESCELPKELVIEILARLPVESVMRFKCVCKFFYDLIKNDLHFVHKFDEINRGKYSYAVIKLQSIAIPGYELFGLLHKELDSDEIVCTYLNIRNSRTRFLTCCEGMLCFILSHGDFELHPSRFPDRTLDVLIWNPFIRQLKQLPSITVPREPPSHGKSGLCFLRQSFGFGISKNKDWKVVMIWDFMVGQHYCPMVMVCSKTRDGSWHWRQIDSVPNFHACNHLDFCFKGKYYWRACARDWRGSEHPLKEDLFWFDLDDEVFGMIDLPYTDQQSLVTVMNDTITLIVYADADPKSLEIWLMSESNNNIGWNKQATIEFGENMYKHEYWKPVLLCHRKEIWDLVGTWIQDGHYHLLLIPYTLWNPSMDLSEFGHHILPWWQREGYGPYLISLNLETQEMKIIYLTQVTKRIHIVWTPTTGYDQFFDERDIEHPKWFELKTIPTLYTFARIFHGSLNFL</sequence>
<gene>
    <name evidence="2" type="ORF">CEPIT_LOCUS38973</name>
</gene>
<dbReference type="InterPro" id="IPR017451">
    <property type="entry name" value="F-box-assoc_interact_dom"/>
</dbReference>
<reference evidence="2" key="1">
    <citation type="submission" date="2022-07" db="EMBL/GenBank/DDBJ databases">
        <authorList>
            <person name="Macas J."/>
            <person name="Novak P."/>
            <person name="Neumann P."/>
        </authorList>
    </citation>
    <scope>NUCLEOTIDE SEQUENCE</scope>
</reference>
<organism evidence="2 3">
    <name type="scientific">Cuscuta epithymum</name>
    <dbReference type="NCBI Taxonomy" id="186058"/>
    <lineage>
        <taxon>Eukaryota</taxon>
        <taxon>Viridiplantae</taxon>
        <taxon>Streptophyta</taxon>
        <taxon>Embryophyta</taxon>
        <taxon>Tracheophyta</taxon>
        <taxon>Spermatophyta</taxon>
        <taxon>Magnoliopsida</taxon>
        <taxon>eudicotyledons</taxon>
        <taxon>Gunneridae</taxon>
        <taxon>Pentapetalae</taxon>
        <taxon>asterids</taxon>
        <taxon>lamiids</taxon>
        <taxon>Solanales</taxon>
        <taxon>Convolvulaceae</taxon>
        <taxon>Cuscuteae</taxon>
        <taxon>Cuscuta</taxon>
        <taxon>Cuscuta subgen. Cuscuta</taxon>
    </lineage>
</organism>
<dbReference type="InterPro" id="IPR006527">
    <property type="entry name" value="F-box-assoc_dom_typ1"/>
</dbReference>
<comment type="caution">
    <text evidence="2">The sequence shown here is derived from an EMBL/GenBank/DDBJ whole genome shotgun (WGS) entry which is preliminary data.</text>
</comment>
<dbReference type="AlphaFoldDB" id="A0AAV0G0S8"/>
<dbReference type="SUPFAM" id="SSF81383">
    <property type="entry name" value="F-box domain"/>
    <property type="match status" value="1"/>
</dbReference>
<dbReference type="PROSITE" id="PS50181">
    <property type="entry name" value="FBOX"/>
    <property type="match status" value="1"/>
</dbReference>
<dbReference type="CDD" id="cd22157">
    <property type="entry name" value="F-box_AtFBW1-like"/>
    <property type="match status" value="1"/>
</dbReference>
<protein>
    <recommendedName>
        <fullName evidence="1">F-box domain-containing protein</fullName>
    </recommendedName>
</protein>
<dbReference type="Pfam" id="PF00646">
    <property type="entry name" value="F-box"/>
    <property type="match status" value="1"/>
</dbReference>
<dbReference type="Proteomes" id="UP001152523">
    <property type="component" value="Unassembled WGS sequence"/>
</dbReference>
<dbReference type="NCBIfam" id="TIGR01640">
    <property type="entry name" value="F_box_assoc_1"/>
    <property type="match status" value="1"/>
</dbReference>
<dbReference type="Gene3D" id="1.20.1280.50">
    <property type="match status" value="1"/>
</dbReference>
<feature type="domain" description="F-box" evidence="1">
    <location>
        <begin position="1"/>
        <end position="46"/>
    </location>
</feature>
<evidence type="ECO:0000313" key="2">
    <source>
        <dbReference type="EMBL" id="CAH9141232.1"/>
    </source>
</evidence>
<dbReference type="InterPro" id="IPR036047">
    <property type="entry name" value="F-box-like_dom_sf"/>
</dbReference>
<dbReference type="InterPro" id="IPR050796">
    <property type="entry name" value="SCF_F-box_component"/>
</dbReference>
<dbReference type="Pfam" id="PF07734">
    <property type="entry name" value="FBA_1"/>
    <property type="match status" value="1"/>
</dbReference>
<evidence type="ECO:0000259" key="1">
    <source>
        <dbReference type="PROSITE" id="PS50181"/>
    </source>
</evidence>
<dbReference type="EMBL" id="CAMAPF010001029">
    <property type="protein sequence ID" value="CAH9141232.1"/>
    <property type="molecule type" value="Genomic_DNA"/>
</dbReference>
<dbReference type="PANTHER" id="PTHR31672:SF13">
    <property type="entry name" value="F-BOX PROTEIN CPR30-LIKE"/>
    <property type="match status" value="1"/>
</dbReference>